<reference evidence="2" key="1">
    <citation type="submission" date="2019-06" db="EMBL/GenBank/DDBJ databases">
        <authorList>
            <person name="Zheng W."/>
        </authorList>
    </citation>
    <scope>NUCLEOTIDE SEQUENCE</scope>
    <source>
        <strain evidence="2">QDHG01</strain>
    </source>
</reference>
<accession>A0A8J8P3N3</accession>
<evidence type="ECO:0000313" key="2">
    <source>
        <dbReference type="EMBL" id="TNV85016.1"/>
    </source>
</evidence>
<feature type="transmembrane region" description="Helical" evidence="1">
    <location>
        <begin position="160"/>
        <end position="178"/>
    </location>
</feature>
<proteinExistence type="predicted"/>
<comment type="caution">
    <text evidence="2">The sequence shown here is derived from an EMBL/GenBank/DDBJ whole genome shotgun (WGS) entry which is preliminary data.</text>
</comment>
<keyword evidence="3" id="KW-1185">Reference proteome</keyword>
<keyword evidence="1" id="KW-0812">Transmembrane</keyword>
<evidence type="ECO:0000313" key="3">
    <source>
        <dbReference type="Proteomes" id="UP000785679"/>
    </source>
</evidence>
<organism evidence="2 3">
    <name type="scientific">Halteria grandinella</name>
    <dbReference type="NCBI Taxonomy" id="5974"/>
    <lineage>
        <taxon>Eukaryota</taxon>
        <taxon>Sar</taxon>
        <taxon>Alveolata</taxon>
        <taxon>Ciliophora</taxon>
        <taxon>Intramacronucleata</taxon>
        <taxon>Spirotrichea</taxon>
        <taxon>Stichotrichia</taxon>
        <taxon>Sporadotrichida</taxon>
        <taxon>Halteriidae</taxon>
        <taxon>Halteria</taxon>
    </lineage>
</organism>
<feature type="transmembrane region" description="Helical" evidence="1">
    <location>
        <begin position="110"/>
        <end position="133"/>
    </location>
</feature>
<dbReference type="OrthoDB" id="10673826at2759"/>
<evidence type="ECO:0000256" key="1">
    <source>
        <dbReference type="SAM" id="Phobius"/>
    </source>
</evidence>
<dbReference type="AlphaFoldDB" id="A0A8J8P3N3"/>
<name>A0A8J8P3N3_HALGN</name>
<sequence>MMLYGAAKLILFGILLFIGLFRYYPRVKAGFEGFQCEVALAAVHEESFSSFGECGQKYQSKVVSHDDKKNQCFGQIIESWVWEEANNQTGCLNSKCCVELKETLVWPYQFILFLIIYSGVLGLLNYASLSALFTQLFKKHKEFLENGITFVINHGAFEKILGVLIIIFSGLAIFYSILGSQYTVQFKLMPNLIDSKPIQFDSPIPEQLIQISQRHLTFDGYFDIFDIEIFEDTSACATSTTHCGQLNYTVNLTVSNGALRFNPSFDPSTKISYIQTNQGKTLWFNGPKANVNQGLDLFEYLPDCPFNEANTLEVKITALPSAPGDKSQLWGQIVSADMGEAIVINGKTEQIILQKQVSKISYIFIMQDCKLQF</sequence>
<dbReference type="EMBL" id="RRYP01002221">
    <property type="protein sequence ID" value="TNV85016.1"/>
    <property type="molecule type" value="Genomic_DNA"/>
</dbReference>
<keyword evidence="1" id="KW-1133">Transmembrane helix</keyword>
<keyword evidence="1" id="KW-0472">Membrane</keyword>
<feature type="transmembrane region" description="Helical" evidence="1">
    <location>
        <begin position="6"/>
        <end position="24"/>
    </location>
</feature>
<gene>
    <name evidence="2" type="ORF">FGO68_gene8815</name>
</gene>
<dbReference type="Proteomes" id="UP000785679">
    <property type="component" value="Unassembled WGS sequence"/>
</dbReference>
<protein>
    <submittedName>
        <fullName evidence="2">Uncharacterized protein</fullName>
    </submittedName>
</protein>